<feature type="domain" description="Pyrrolo-quinoline quinone repeat" evidence="1">
    <location>
        <begin position="182"/>
        <end position="390"/>
    </location>
</feature>
<accession>A0A7X1B6B5</accession>
<comment type="caution">
    <text evidence="2">The sequence shown here is derived from an EMBL/GenBank/DDBJ whole genome shotgun (WGS) entry which is preliminary data.</text>
</comment>
<dbReference type="Pfam" id="PF13360">
    <property type="entry name" value="PQQ_2"/>
    <property type="match status" value="2"/>
</dbReference>
<dbReference type="InterPro" id="IPR002372">
    <property type="entry name" value="PQQ_rpt_dom"/>
</dbReference>
<dbReference type="InterPro" id="IPR018391">
    <property type="entry name" value="PQQ_b-propeller_rpt"/>
</dbReference>
<dbReference type="Gene3D" id="2.130.10.10">
    <property type="entry name" value="YVTN repeat-like/Quinoprotein amine dehydrogenase"/>
    <property type="match status" value="2"/>
</dbReference>
<reference evidence="2 3" key="1">
    <citation type="submission" date="2020-07" db="EMBL/GenBank/DDBJ databases">
        <authorList>
            <person name="Feng X."/>
        </authorList>
    </citation>
    <scope>NUCLEOTIDE SEQUENCE [LARGE SCALE GENOMIC DNA]</scope>
    <source>
        <strain evidence="2 3">JCM23202</strain>
    </source>
</reference>
<dbReference type="RefSeq" id="WP_185660230.1">
    <property type="nucleotide sequence ID" value="NZ_CAWPOO010000012.1"/>
</dbReference>
<dbReference type="Proteomes" id="UP000526501">
    <property type="component" value="Unassembled WGS sequence"/>
</dbReference>
<evidence type="ECO:0000259" key="1">
    <source>
        <dbReference type="Pfam" id="PF13360"/>
    </source>
</evidence>
<dbReference type="PANTHER" id="PTHR34512:SF30">
    <property type="entry name" value="OUTER MEMBRANE PROTEIN ASSEMBLY FACTOR BAMB"/>
    <property type="match status" value="1"/>
</dbReference>
<name>A0A7X1B6B5_9BACT</name>
<dbReference type="InterPro" id="IPR015943">
    <property type="entry name" value="WD40/YVTN_repeat-like_dom_sf"/>
</dbReference>
<dbReference type="SUPFAM" id="SSF50998">
    <property type="entry name" value="Quinoprotein alcohol dehydrogenase-like"/>
    <property type="match status" value="1"/>
</dbReference>
<proteinExistence type="predicted"/>
<keyword evidence="3" id="KW-1185">Reference proteome</keyword>
<organism evidence="2 3">
    <name type="scientific">Pelagicoccus albus</name>
    <dbReference type="NCBI Taxonomy" id="415222"/>
    <lineage>
        <taxon>Bacteria</taxon>
        <taxon>Pseudomonadati</taxon>
        <taxon>Verrucomicrobiota</taxon>
        <taxon>Opitutia</taxon>
        <taxon>Puniceicoccales</taxon>
        <taxon>Pelagicoccaceae</taxon>
        <taxon>Pelagicoccus</taxon>
    </lineage>
</organism>
<evidence type="ECO:0000313" key="3">
    <source>
        <dbReference type="Proteomes" id="UP000526501"/>
    </source>
</evidence>
<feature type="domain" description="Pyrrolo-quinoline quinone repeat" evidence="1">
    <location>
        <begin position="29"/>
        <end position="161"/>
    </location>
</feature>
<protein>
    <submittedName>
        <fullName evidence="2">PQQ-like beta-propeller repeat protein</fullName>
    </submittedName>
</protein>
<gene>
    <name evidence="2" type="ORF">H5P27_09850</name>
</gene>
<sequence length="523" mass="57460">MKLLNLWSHRQFWIGVSLIISLSAKGAPGDMIWEFQTGGAVFASPSLSETGNSFWASRDKSVYALSKDGNLLWSYETGDWVESVPTLSHDESALYFGSWDNHLYALNATTGNLLWKFETGNLIVSSPSLDASGNLYFGSSDGFFYSLDASGNLRWSYLVGDEIDSSAAIGRDGSIYFGCYDGALYSLSSDGELRWRFETDEPEDSEDWRIKSPVTITSDGLILFGGGNGILYALNSSGNLEWSFESDEKIDTGVTIGEDGEIVFGSRNGSLYQLDENGILEWESYVGDIFYSTPLVASAGTSIVGSYLGNQVSGLTALDAEGAVLWEHLVLNYIDSSPLLDSHGQVLFGDYGGTVYAIESGVQSVDTDWTRFGGGPANMSLQAENAALEAWSWGFYLWLSERGLEQYATLPSVDHDQDGLSLGLEYIYGYDTAEGDIGHIPSLTWMADETGEFWQLDFSRLKTDEALVMAWQFSSNYETWTDLEPAETLILDEDILELGSHEAVRLLIPVKSVGALRLKVTNF</sequence>
<dbReference type="InterPro" id="IPR011047">
    <property type="entry name" value="Quinoprotein_ADH-like_sf"/>
</dbReference>
<dbReference type="EMBL" id="JACHVC010000012">
    <property type="protein sequence ID" value="MBC2606347.1"/>
    <property type="molecule type" value="Genomic_DNA"/>
</dbReference>
<dbReference type="Gene3D" id="2.40.10.480">
    <property type="match status" value="1"/>
</dbReference>
<dbReference type="SMART" id="SM00564">
    <property type="entry name" value="PQQ"/>
    <property type="match status" value="8"/>
</dbReference>
<evidence type="ECO:0000313" key="2">
    <source>
        <dbReference type="EMBL" id="MBC2606347.1"/>
    </source>
</evidence>
<dbReference type="AlphaFoldDB" id="A0A7X1B6B5"/>
<dbReference type="PANTHER" id="PTHR34512">
    <property type="entry name" value="CELL SURFACE PROTEIN"/>
    <property type="match status" value="1"/>
</dbReference>